<evidence type="ECO:0000313" key="2">
    <source>
        <dbReference type="EMBL" id="MBY8882639.1"/>
    </source>
</evidence>
<keyword evidence="3" id="KW-1185">Reference proteome</keyword>
<protein>
    <recommendedName>
        <fullName evidence="1">IrrE N-terminal-like domain-containing protein</fullName>
    </recommendedName>
</protein>
<dbReference type="Proteomes" id="UP000778578">
    <property type="component" value="Unassembled WGS sequence"/>
</dbReference>
<reference evidence="2 3" key="1">
    <citation type="submission" date="2021-08" db="EMBL/GenBank/DDBJ databases">
        <title>WGS of actinomycetes from Thailand.</title>
        <authorList>
            <person name="Thawai C."/>
        </authorList>
    </citation>
    <scope>NUCLEOTIDE SEQUENCE [LARGE SCALE GENOMIC DNA]</scope>
    <source>
        <strain evidence="2 3">PLK6-54</strain>
    </source>
</reference>
<dbReference type="EMBL" id="JAINZZ010000080">
    <property type="protein sequence ID" value="MBY8882639.1"/>
    <property type="molecule type" value="Genomic_DNA"/>
</dbReference>
<evidence type="ECO:0000259" key="1">
    <source>
        <dbReference type="Pfam" id="PF06114"/>
    </source>
</evidence>
<feature type="domain" description="IrrE N-terminal-like" evidence="1">
    <location>
        <begin position="232"/>
        <end position="273"/>
    </location>
</feature>
<organism evidence="2 3">
    <name type="scientific">Actinacidiphila acidipaludis</name>
    <dbReference type="NCBI Taxonomy" id="2873382"/>
    <lineage>
        <taxon>Bacteria</taxon>
        <taxon>Bacillati</taxon>
        <taxon>Actinomycetota</taxon>
        <taxon>Actinomycetes</taxon>
        <taxon>Kitasatosporales</taxon>
        <taxon>Streptomycetaceae</taxon>
        <taxon>Actinacidiphila</taxon>
    </lineage>
</organism>
<dbReference type="Pfam" id="PF06114">
    <property type="entry name" value="Peptidase_M78"/>
    <property type="match status" value="1"/>
</dbReference>
<comment type="caution">
    <text evidence="2">The sequence shown here is derived from an EMBL/GenBank/DDBJ whole genome shotgun (WGS) entry which is preliminary data.</text>
</comment>
<gene>
    <name evidence="2" type="ORF">K7862_34115</name>
</gene>
<accession>A0ABS7QHI5</accession>
<name>A0ABS7QHI5_9ACTN</name>
<sequence length="385" mass="43110">MADPDASPDPPPSAGVLIDGDSHLELLGPWASPDVPPYAATAFTAAERRRIHLLHYLLRGNFVLTVAADDEDVAAFMDGSRRCLDLAAHYVRDDGALPVPDWLEATDAGIKDILRPDHPAVDDVRITVTWDQRIYARSRPRSREILVSAVTRAHLRSLNVWFWTSWNHAMRAADPKDTGKLATIRAMLRNSEGFTLPLLAFLVSVYRDIDLSRLPCPRAWDAESFRLASLWTAMQTTFVLAHEYAHVLLHGDHPLGSPRLEAEADAFAYRVLLAFDRTGFTPDGVRPALRWYFRLLAIERSVGQVINSHPVDWIQEDIQCRPLAFLHPTVGDPNAAYFDAAVGNAAMVAKHFLREAGPERIREYSKDICAEFGTLARPTHDRRAE</sequence>
<dbReference type="RefSeq" id="WP_222969119.1">
    <property type="nucleotide sequence ID" value="NZ_JAINZZ010000080.1"/>
</dbReference>
<dbReference type="InterPro" id="IPR010359">
    <property type="entry name" value="IrrE_HExxH"/>
</dbReference>
<evidence type="ECO:0000313" key="3">
    <source>
        <dbReference type="Proteomes" id="UP000778578"/>
    </source>
</evidence>
<proteinExistence type="predicted"/>